<accession>A0ABW2C6L8</accession>
<dbReference type="Pfam" id="PF19590">
    <property type="entry name" value="TrbL_3"/>
    <property type="match status" value="1"/>
</dbReference>
<feature type="transmembrane region" description="Helical" evidence="2">
    <location>
        <begin position="133"/>
        <end position="151"/>
    </location>
</feature>
<feature type="region of interest" description="Disordered" evidence="1">
    <location>
        <begin position="358"/>
        <end position="532"/>
    </location>
</feature>
<keyword evidence="2" id="KW-0812">Transmembrane</keyword>
<comment type="caution">
    <text evidence="3">The sequence shown here is derived from an EMBL/GenBank/DDBJ whole genome shotgun (WGS) entry which is preliminary data.</text>
</comment>
<dbReference type="RefSeq" id="WP_345401530.1">
    <property type="nucleotide sequence ID" value="NZ_BAABLA010000106.1"/>
</dbReference>
<feature type="transmembrane region" description="Helical" evidence="2">
    <location>
        <begin position="286"/>
        <end position="307"/>
    </location>
</feature>
<dbReference type="Proteomes" id="UP001596337">
    <property type="component" value="Unassembled WGS sequence"/>
</dbReference>
<feature type="compositionally biased region" description="Basic and acidic residues" evidence="1">
    <location>
        <begin position="449"/>
        <end position="458"/>
    </location>
</feature>
<feature type="transmembrane region" description="Helical" evidence="2">
    <location>
        <begin position="216"/>
        <end position="236"/>
    </location>
</feature>
<evidence type="ECO:0000313" key="3">
    <source>
        <dbReference type="EMBL" id="MFC6870942.1"/>
    </source>
</evidence>
<keyword evidence="2" id="KW-0472">Membrane</keyword>
<feature type="transmembrane region" description="Helical" evidence="2">
    <location>
        <begin position="192"/>
        <end position="210"/>
    </location>
</feature>
<feature type="compositionally biased region" description="Pro residues" evidence="1">
    <location>
        <begin position="1"/>
        <end position="12"/>
    </location>
</feature>
<feature type="compositionally biased region" description="Polar residues" evidence="1">
    <location>
        <begin position="470"/>
        <end position="484"/>
    </location>
</feature>
<feature type="transmembrane region" description="Helical" evidence="2">
    <location>
        <begin position="102"/>
        <end position="121"/>
    </location>
</feature>
<gene>
    <name evidence="3" type="ORF">ACFQGD_27830</name>
</gene>
<evidence type="ECO:0000256" key="1">
    <source>
        <dbReference type="SAM" id="MobiDB-lite"/>
    </source>
</evidence>
<keyword evidence="4" id="KW-1185">Reference proteome</keyword>
<feature type="region of interest" description="Disordered" evidence="1">
    <location>
        <begin position="1"/>
        <end position="43"/>
    </location>
</feature>
<feature type="compositionally biased region" description="Basic residues" evidence="1">
    <location>
        <begin position="521"/>
        <end position="532"/>
    </location>
</feature>
<reference evidence="4" key="1">
    <citation type="journal article" date="2019" name="Int. J. Syst. Evol. Microbiol.">
        <title>The Global Catalogue of Microorganisms (GCM) 10K type strain sequencing project: providing services to taxonomists for standard genome sequencing and annotation.</title>
        <authorList>
            <consortium name="The Broad Institute Genomics Platform"/>
            <consortium name="The Broad Institute Genome Sequencing Center for Infectious Disease"/>
            <person name="Wu L."/>
            <person name="Ma J."/>
        </authorList>
    </citation>
    <scope>NUCLEOTIDE SEQUENCE [LARGE SCALE GENOMIC DNA]</scope>
    <source>
        <strain evidence="4">KCTC 32255</strain>
    </source>
</reference>
<keyword evidence="2" id="KW-1133">Transmembrane helix</keyword>
<dbReference type="InterPro" id="IPR045782">
    <property type="entry name" value="TrbL_3"/>
</dbReference>
<feature type="compositionally biased region" description="Basic and acidic residues" evidence="1">
    <location>
        <begin position="413"/>
        <end position="431"/>
    </location>
</feature>
<feature type="compositionally biased region" description="Low complexity" evidence="1">
    <location>
        <begin position="364"/>
        <end position="391"/>
    </location>
</feature>
<name>A0ABW2C6L8_9PSEU</name>
<dbReference type="EMBL" id="JBHSXX010000001">
    <property type="protein sequence ID" value="MFC6870942.1"/>
    <property type="molecule type" value="Genomic_DNA"/>
</dbReference>
<protein>
    <recommendedName>
        <fullName evidence="5">TrbL/VirB6 plasmid conjugal transfer protein</fullName>
    </recommendedName>
</protein>
<evidence type="ECO:0000256" key="2">
    <source>
        <dbReference type="SAM" id="Phobius"/>
    </source>
</evidence>
<evidence type="ECO:0008006" key="5">
    <source>
        <dbReference type="Google" id="ProtNLM"/>
    </source>
</evidence>
<proteinExistence type="predicted"/>
<sequence length="532" mass="56488">MTIVPEPPPPEPCADEDCIPDPTPPPDGEFVDPGSDGGGPADMGEADCGLFDLGCHLEALFRGIVESALNPLLRLMSDTLLMTPTLQDLPQVGPLWRNSWELGLAVYSTLILLAGILVMSYESVQTRYTIKELLPRLVVGFLAAFVSLFVAEKAIRVANALSSALLADGLDTDSAGDALGDMVSGALSGGGLFLLLLGLALAVLLVALLITYILRVAITVILVIGAPLALVCHALPQTEGVARWWWRAFAAVLAIQIVQSLTLLVALRVFFDPSGWNPWGPTPSGLINLLVAITLVYILLKIPFWILSATRLSGGRRSLMGSVVRGWIAYKTFGVLTGRAANSGDLGHTARVAQVHRPGAPATSAPGVRPGAAPASPARSTTPTPVRPTGPYTAVPTQPAPPIEATPQGQGRPVEHTSERESRRSGQDRRRTGLHNNSTVGVAGSRQPRLPDRAERARAAGRQAWRPLANSASATPQRNQQQPDLPSHSVPAVGRAADRLAQRAPQPPLFRAVPPAPRDSRRNHPRRGGRTS</sequence>
<organism evidence="3 4">
    <name type="scientific">Haloechinothrix salitolerans</name>
    <dbReference type="NCBI Taxonomy" id="926830"/>
    <lineage>
        <taxon>Bacteria</taxon>
        <taxon>Bacillati</taxon>
        <taxon>Actinomycetota</taxon>
        <taxon>Actinomycetes</taxon>
        <taxon>Pseudonocardiales</taxon>
        <taxon>Pseudonocardiaceae</taxon>
        <taxon>Haloechinothrix</taxon>
    </lineage>
</organism>
<evidence type="ECO:0000313" key="4">
    <source>
        <dbReference type="Proteomes" id="UP001596337"/>
    </source>
</evidence>
<feature type="transmembrane region" description="Helical" evidence="2">
    <location>
        <begin position="248"/>
        <end position="271"/>
    </location>
</feature>